<evidence type="ECO:0000313" key="3">
    <source>
        <dbReference type="Proteomes" id="UP000179807"/>
    </source>
</evidence>
<organism evidence="2 3">
    <name type="scientific">Tritrichomonas foetus</name>
    <dbReference type="NCBI Taxonomy" id="1144522"/>
    <lineage>
        <taxon>Eukaryota</taxon>
        <taxon>Metamonada</taxon>
        <taxon>Parabasalia</taxon>
        <taxon>Tritrichomonadida</taxon>
        <taxon>Tritrichomonadidae</taxon>
        <taxon>Tritrichomonas</taxon>
    </lineage>
</organism>
<comment type="caution">
    <text evidence="2">The sequence shown here is derived from an EMBL/GenBank/DDBJ whole genome shotgun (WGS) entry which is preliminary data.</text>
</comment>
<dbReference type="Proteomes" id="UP000179807">
    <property type="component" value="Unassembled WGS sequence"/>
</dbReference>
<dbReference type="InterPro" id="IPR035979">
    <property type="entry name" value="RBD_domain_sf"/>
</dbReference>
<dbReference type="CDD" id="cd00590">
    <property type="entry name" value="RRM_SF"/>
    <property type="match status" value="2"/>
</dbReference>
<evidence type="ECO:0000313" key="2">
    <source>
        <dbReference type="EMBL" id="OHS98753.1"/>
    </source>
</evidence>
<dbReference type="Gene3D" id="3.30.70.330">
    <property type="match status" value="2"/>
</dbReference>
<dbReference type="SMART" id="SM00360">
    <property type="entry name" value="RRM"/>
    <property type="match status" value="2"/>
</dbReference>
<feature type="domain" description="RRM" evidence="1">
    <location>
        <begin position="442"/>
        <end position="510"/>
    </location>
</feature>
<keyword evidence="3" id="KW-1185">Reference proteome</keyword>
<accession>A0A1J4JJG7</accession>
<dbReference type="AlphaFoldDB" id="A0A1J4JJG7"/>
<dbReference type="InterPro" id="IPR012677">
    <property type="entry name" value="Nucleotide-bd_a/b_plait_sf"/>
</dbReference>
<gene>
    <name evidence="2" type="ORF">TRFO_08767</name>
</gene>
<feature type="domain" description="RRM" evidence="1">
    <location>
        <begin position="343"/>
        <end position="418"/>
    </location>
</feature>
<dbReference type="SUPFAM" id="SSF54928">
    <property type="entry name" value="RNA-binding domain, RBD"/>
    <property type="match status" value="1"/>
</dbReference>
<sequence>MDGGNNEGFVLDQKGHYYIIEGLCKEKFLTTPKYNQLGTKFFDRSFKNETYEFLFLGFRNEVSIQAMTIFFQNFDPAFNESRISHVPPLEETDENADKTTLYFCNVPPEIIDYFDNLINSILPKMCVTKIPSQENPMIFKVIPRSVEVFDRVYRLITGIKFKQNKRIFATANDTELPVIYIANVGLTSVEMFKQVFSNFFTNMIDVIYQQEKDVFYALFPDNESAWDIISKFNYGRVGDKIVEITHFYDIKTMNSMKQWKIKISGIKEHLLTGHDSNNYQSFHDIYSFFKKYGPVHTIFKEFGKNQEIYSIQYVFKESALQAFEQIPDDYPLLTITQAPLAMGLYLYEISPKATIDDIFALFSDCDENIQIFQIHINASKNPIFRPYASVVFKSMDDREEALRILPDKFMDGLKIQIEPQDLDFKEINQNLKDKTKLSEEENAIIFPTIPPNLKREDIIAACAQFGTLESCRMNPINSPKTAVVSFTDESAFEEALQKGVMLKRKHIKVRKYNNNPGSSADTTGSIF</sequence>
<evidence type="ECO:0000259" key="1">
    <source>
        <dbReference type="SMART" id="SM00360"/>
    </source>
</evidence>
<proteinExistence type="predicted"/>
<dbReference type="VEuPathDB" id="TrichDB:TRFO_08767"/>
<dbReference type="RefSeq" id="XP_068351890.1">
    <property type="nucleotide sequence ID" value="XM_068494486.1"/>
</dbReference>
<reference evidence="2" key="1">
    <citation type="submission" date="2016-10" db="EMBL/GenBank/DDBJ databases">
        <authorList>
            <person name="Benchimol M."/>
            <person name="Almeida L.G."/>
            <person name="Vasconcelos A.T."/>
            <person name="Perreira-Neves A."/>
            <person name="Rosa I.A."/>
            <person name="Tasca T."/>
            <person name="Bogo M.R."/>
            <person name="de Souza W."/>
        </authorList>
    </citation>
    <scope>NUCLEOTIDE SEQUENCE [LARGE SCALE GENOMIC DNA]</scope>
    <source>
        <strain evidence="2">K</strain>
    </source>
</reference>
<dbReference type="GO" id="GO:0003723">
    <property type="term" value="F:RNA binding"/>
    <property type="evidence" value="ECO:0007669"/>
    <property type="project" value="InterPro"/>
</dbReference>
<dbReference type="Pfam" id="PF00076">
    <property type="entry name" value="RRM_1"/>
    <property type="match status" value="1"/>
</dbReference>
<dbReference type="EMBL" id="MLAK01001038">
    <property type="protein sequence ID" value="OHS98753.1"/>
    <property type="molecule type" value="Genomic_DNA"/>
</dbReference>
<name>A0A1J4JJG7_9EUKA</name>
<dbReference type="InterPro" id="IPR000504">
    <property type="entry name" value="RRM_dom"/>
</dbReference>
<dbReference type="GeneID" id="94829190"/>
<protein>
    <recommendedName>
        <fullName evidence="1">RRM domain-containing protein</fullName>
    </recommendedName>
</protein>